<evidence type="ECO:0000256" key="1">
    <source>
        <dbReference type="SAM" id="MobiDB-lite"/>
    </source>
</evidence>
<gene>
    <name evidence="2" type="ORF">M125_3322</name>
</gene>
<reference evidence="2 3" key="1">
    <citation type="submission" date="2014-02" db="EMBL/GenBank/DDBJ databases">
        <authorList>
            <person name="Sears C."/>
            <person name="Carroll K."/>
            <person name="Sack B.R."/>
            <person name="Qadri F."/>
            <person name="Myers L.L."/>
            <person name="Chung G.-T."/>
            <person name="Escheverria P."/>
            <person name="Fraser C.M."/>
            <person name="Sadzewicz L."/>
            <person name="Shefchek K.A."/>
            <person name="Tallon L."/>
            <person name="Das S.P."/>
            <person name="Daugherty S."/>
            <person name="Mongodin E.F."/>
        </authorList>
    </citation>
    <scope>NUCLEOTIDE SEQUENCE [LARGE SCALE GENOMIC DNA]</scope>
    <source>
        <strain evidence="3">3998T(B)3</strain>
    </source>
</reference>
<accession>A0A015XBE6</accession>
<feature type="region of interest" description="Disordered" evidence="1">
    <location>
        <begin position="19"/>
        <end position="44"/>
    </location>
</feature>
<dbReference type="EMBL" id="JGDB01000212">
    <property type="protein sequence ID" value="EXY90005.1"/>
    <property type="molecule type" value="Genomic_DNA"/>
</dbReference>
<comment type="caution">
    <text evidence="2">The sequence shown here is derived from an EMBL/GenBank/DDBJ whole genome shotgun (WGS) entry which is preliminary data.</text>
</comment>
<organism evidence="2 3">
    <name type="scientific">Bacteroides fragilis str. 3998T(B)3</name>
    <dbReference type="NCBI Taxonomy" id="1339316"/>
    <lineage>
        <taxon>Bacteria</taxon>
        <taxon>Pseudomonadati</taxon>
        <taxon>Bacteroidota</taxon>
        <taxon>Bacteroidia</taxon>
        <taxon>Bacteroidales</taxon>
        <taxon>Bacteroidaceae</taxon>
        <taxon>Bacteroides</taxon>
    </lineage>
</organism>
<dbReference type="AlphaFoldDB" id="A0A015XBE6"/>
<evidence type="ECO:0000313" key="3">
    <source>
        <dbReference type="Proteomes" id="UP000020773"/>
    </source>
</evidence>
<protein>
    <submittedName>
        <fullName evidence="2">Uncharacterized protein</fullName>
    </submittedName>
</protein>
<evidence type="ECO:0000313" key="2">
    <source>
        <dbReference type="EMBL" id="EXY90005.1"/>
    </source>
</evidence>
<proteinExistence type="predicted"/>
<sequence>MDLESQVVEYGHKKMFLRPRLAGGTHTNKTNKSSHDSHRDAPTPGIITGIYKY</sequence>
<dbReference type="Proteomes" id="UP000020773">
    <property type="component" value="Unassembled WGS sequence"/>
</dbReference>
<name>A0A015XBE6_BACFG</name>